<protein>
    <recommendedName>
        <fullName evidence="7">Dihydrolipoamide acetyltransferase component of pyruvate dehydrogenase complex</fullName>
        <ecNumber evidence="7">2.3.1.-</ecNumber>
    </recommendedName>
</protein>
<evidence type="ECO:0000256" key="2">
    <source>
        <dbReference type="ARBA" id="ARBA00007317"/>
    </source>
</evidence>
<keyword evidence="5 7" id="KW-0450">Lipoyl</keyword>
<evidence type="ECO:0000256" key="1">
    <source>
        <dbReference type="ARBA" id="ARBA00001938"/>
    </source>
</evidence>
<evidence type="ECO:0000313" key="10">
    <source>
        <dbReference type="EMBL" id="RON81295.1"/>
    </source>
</evidence>
<comment type="caution">
    <text evidence="10">The sequence shown here is derived from an EMBL/GenBank/DDBJ whole genome shotgun (WGS) entry which is preliminary data.</text>
</comment>
<comment type="cofactor">
    <cofactor evidence="1 7">
        <name>(R)-lipoate</name>
        <dbReference type="ChEBI" id="CHEBI:83088"/>
    </cofactor>
</comment>
<dbReference type="InterPro" id="IPR000089">
    <property type="entry name" value="Biotin_lipoyl"/>
</dbReference>
<sequence>MGTHVIKMPDIGEGIAEVELSQWHVKVGDLVVEDQVLADVMTDKAMVDIPSPVHGKVIALGGQPGEVMAVGSVLISIEVEGAGNLKESAAPAPVKEAPVAPKVEAAVESKPAAAAAPRPAAACQGPMVAREADERPLASPAVRKHALDLGIQLRLVRGTGPAGRVLHEDLEAYLAQGQSNASAPIAAAYAQRNDEEQIQVIGMRRKIAQRMQDATQRAAHFSYVEEIDVTAIEELRAHLNEKHGASRGKLTLLPFLVRALVVALRDFPQMNARYDDEAQVITRLGAVHVGVATQSDVGLMVPVVRHAEARSLWDSAAEISRLANAARNGKASRDELSGSTITLTSLGALGGIVSTPVLNLPEVAIVGVNKIVERPMVVKGQVVIRKMMNLSSSFDHRVVDGMDAALFIQAIRGLIEQPATLFVE</sequence>
<dbReference type="SUPFAM" id="SSF47005">
    <property type="entry name" value="Peripheral subunit-binding domain of 2-oxo acid dehydrogenase complex"/>
    <property type="match status" value="1"/>
</dbReference>
<dbReference type="Gene3D" id="4.10.320.10">
    <property type="entry name" value="E3-binding domain"/>
    <property type="match status" value="1"/>
</dbReference>
<dbReference type="InterPro" id="IPR036625">
    <property type="entry name" value="E3-bd_dom_sf"/>
</dbReference>
<dbReference type="Gene3D" id="2.40.50.100">
    <property type="match status" value="1"/>
</dbReference>
<organism evidence="10 11">
    <name type="scientific">Pseudomonas fluorescens</name>
    <dbReference type="NCBI Taxonomy" id="294"/>
    <lineage>
        <taxon>Bacteria</taxon>
        <taxon>Pseudomonadati</taxon>
        <taxon>Pseudomonadota</taxon>
        <taxon>Gammaproteobacteria</taxon>
        <taxon>Pseudomonadales</taxon>
        <taxon>Pseudomonadaceae</taxon>
        <taxon>Pseudomonas</taxon>
    </lineage>
</organism>
<comment type="similarity">
    <text evidence="2 7">Belongs to the 2-oxoacid dehydrogenase family.</text>
</comment>
<dbReference type="FunFam" id="3.30.559.10:FF:000007">
    <property type="entry name" value="Dihydrolipoamide acetyltransferase component of pyruvate dehydrogenase complex"/>
    <property type="match status" value="1"/>
</dbReference>
<dbReference type="PROSITE" id="PS51826">
    <property type="entry name" value="PSBD"/>
    <property type="match status" value="1"/>
</dbReference>
<evidence type="ECO:0000259" key="9">
    <source>
        <dbReference type="PROSITE" id="PS51826"/>
    </source>
</evidence>
<evidence type="ECO:0000256" key="6">
    <source>
        <dbReference type="ARBA" id="ARBA00023315"/>
    </source>
</evidence>
<evidence type="ECO:0000256" key="7">
    <source>
        <dbReference type="RuleBase" id="RU003423"/>
    </source>
</evidence>
<evidence type="ECO:0000256" key="4">
    <source>
        <dbReference type="ARBA" id="ARBA00022679"/>
    </source>
</evidence>
<feature type="domain" description="Lipoyl-binding" evidence="8">
    <location>
        <begin position="3"/>
        <end position="78"/>
    </location>
</feature>
<dbReference type="InterPro" id="IPR004167">
    <property type="entry name" value="PSBD"/>
</dbReference>
<dbReference type="AlphaFoldDB" id="A0A423MDE9"/>
<dbReference type="PROSITE" id="PS50968">
    <property type="entry name" value="BIOTINYL_LIPOYL"/>
    <property type="match status" value="1"/>
</dbReference>
<dbReference type="EMBL" id="MOBX01000013">
    <property type="protein sequence ID" value="RON81295.1"/>
    <property type="molecule type" value="Genomic_DNA"/>
</dbReference>
<dbReference type="InterPro" id="IPR023213">
    <property type="entry name" value="CAT-like_dom_sf"/>
</dbReference>
<dbReference type="Pfam" id="PF00364">
    <property type="entry name" value="Biotin_lipoyl"/>
    <property type="match status" value="1"/>
</dbReference>
<keyword evidence="6 7" id="KW-0012">Acyltransferase</keyword>
<comment type="subunit">
    <text evidence="3">Forms a 24-polypeptide structural core with octahedral symmetry.</text>
</comment>
<evidence type="ECO:0000313" key="11">
    <source>
        <dbReference type="Proteomes" id="UP000285378"/>
    </source>
</evidence>
<dbReference type="GO" id="GO:0031405">
    <property type="term" value="F:lipoic acid binding"/>
    <property type="evidence" value="ECO:0007669"/>
    <property type="project" value="TreeGrafter"/>
</dbReference>
<dbReference type="CDD" id="cd06849">
    <property type="entry name" value="lipoyl_domain"/>
    <property type="match status" value="1"/>
</dbReference>
<dbReference type="Pfam" id="PF02817">
    <property type="entry name" value="E3_binding"/>
    <property type="match status" value="1"/>
</dbReference>
<dbReference type="SUPFAM" id="SSF52777">
    <property type="entry name" value="CoA-dependent acyltransferases"/>
    <property type="match status" value="1"/>
</dbReference>
<dbReference type="Pfam" id="PF00198">
    <property type="entry name" value="2-oxoacid_dh"/>
    <property type="match status" value="1"/>
</dbReference>
<name>A0A423MDE9_PSEFL</name>
<dbReference type="GO" id="GO:0005737">
    <property type="term" value="C:cytoplasm"/>
    <property type="evidence" value="ECO:0007669"/>
    <property type="project" value="TreeGrafter"/>
</dbReference>
<dbReference type="RefSeq" id="WP_123450617.1">
    <property type="nucleotide sequence ID" value="NZ_MOBX01000013.1"/>
</dbReference>
<dbReference type="OrthoDB" id="9805770at2"/>
<dbReference type="SUPFAM" id="SSF51230">
    <property type="entry name" value="Single hybrid motif"/>
    <property type="match status" value="1"/>
</dbReference>
<evidence type="ECO:0000256" key="3">
    <source>
        <dbReference type="ARBA" id="ARBA00011484"/>
    </source>
</evidence>
<dbReference type="PANTHER" id="PTHR43178">
    <property type="entry name" value="DIHYDROLIPOAMIDE ACETYLTRANSFERASE COMPONENT OF PYRUVATE DEHYDROGENASE COMPLEX"/>
    <property type="match status" value="1"/>
</dbReference>
<evidence type="ECO:0000259" key="8">
    <source>
        <dbReference type="PROSITE" id="PS50968"/>
    </source>
</evidence>
<dbReference type="Proteomes" id="UP000285378">
    <property type="component" value="Unassembled WGS sequence"/>
</dbReference>
<dbReference type="EC" id="2.3.1.-" evidence="7"/>
<proteinExistence type="inferred from homology"/>
<dbReference type="PANTHER" id="PTHR43178:SF5">
    <property type="entry name" value="LIPOAMIDE ACYLTRANSFERASE COMPONENT OF BRANCHED-CHAIN ALPHA-KETO ACID DEHYDROGENASE COMPLEX, MITOCHONDRIAL"/>
    <property type="match status" value="1"/>
</dbReference>
<dbReference type="InterPro" id="IPR001078">
    <property type="entry name" value="2-oxoacid_DH_actylTfrase"/>
</dbReference>
<dbReference type="InterPro" id="IPR050743">
    <property type="entry name" value="2-oxoacid_DH_E2_comp"/>
</dbReference>
<keyword evidence="4 7" id="KW-0808">Transferase</keyword>
<gene>
    <name evidence="10" type="ORF">BK670_14055</name>
</gene>
<evidence type="ECO:0000256" key="5">
    <source>
        <dbReference type="ARBA" id="ARBA00022823"/>
    </source>
</evidence>
<feature type="domain" description="Peripheral subunit-binding (PSBD)" evidence="9">
    <location>
        <begin position="137"/>
        <end position="174"/>
    </location>
</feature>
<dbReference type="Gene3D" id="3.30.559.10">
    <property type="entry name" value="Chloramphenicol acetyltransferase-like domain"/>
    <property type="match status" value="1"/>
</dbReference>
<accession>A0A423MDE9</accession>
<reference evidence="10 11" key="1">
    <citation type="submission" date="2016-10" db="EMBL/GenBank/DDBJ databases">
        <title>Comparative genome analysis of multiple Pseudomonas spp. focuses on biocontrol and plant growth promoting traits.</title>
        <authorList>
            <person name="Tao X.-Y."/>
            <person name="Taylor C.G."/>
        </authorList>
    </citation>
    <scope>NUCLEOTIDE SEQUENCE [LARGE SCALE GENOMIC DNA]</scope>
    <source>
        <strain evidence="10 11">28B5</strain>
    </source>
</reference>
<dbReference type="GO" id="GO:0016407">
    <property type="term" value="F:acetyltransferase activity"/>
    <property type="evidence" value="ECO:0007669"/>
    <property type="project" value="TreeGrafter"/>
</dbReference>
<dbReference type="InterPro" id="IPR011053">
    <property type="entry name" value="Single_hybrid_motif"/>
</dbReference>